<proteinExistence type="predicted"/>
<evidence type="ECO:0000313" key="2">
    <source>
        <dbReference type="EMBL" id="MBB4931727.1"/>
    </source>
</evidence>
<comment type="caution">
    <text evidence="2">The sequence shown here is derived from an EMBL/GenBank/DDBJ whole genome shotgun (WGS) entry which is preliminary data.</text>
</comment>
<evidence type="ECO:0000313" key="3">
    <source>
        <dbReference type="Proteomes" id="UP000523007"/>
    </source>
</evidence>
<organism evidence="2 3">
    <name type="scientific">Lipingzhangella halophila</name>
    <dbReference type="NCBI Taxonomy" id="1783352"/>
    <lineage>
        <taxon>Bacteria</taxon>
        <taxon>Bacillati</taxon>
        <taxon>Actinomycetota</taxon>
        <taxon>Actinomycetes</taxon>
        <taxon>Streptosporangiales</taxon>
        <taxon>Nocardiopsidaceae</taxon>
        <taxon>Lipingzhangella</taxon>
    </lineage>
</organism>
<feature type="signal peptide" evidence="1">
    <location>
        <begin position="1"/>
        <end position="35"/>
    </location>
</feature>
<reference evidence="2 3" key="1">
    <citation type="submission" date="2020-08" db="EMBL/GenBank/DDBJ databases">
        <title>Sequencing the genomes of 1000 actinobacteria strains.</title>
        <authorList>
            <person name="Klenk H.-P."/>
        </authorList>
    </citation>
    <scope>NUCLEOTIDE SEQUENCE [LARGE SCALE GENOMIC DNA]</scope>
    <source>
        <strain evidence="2 3">DSM 102030</strain>
    </source>
</reference>
<keyword evidence="3" id="KW-1185">Reference proteome</keyword>
<dbReference type="EMBL" id="JACHJT010000001">
    <property type="protein sequence ID" value="MBB4931727.1"/>
    <property type="molecule type" value="Genomic_DNA"/>
</dbReference>
<dbReference type="AlphaFoldDB" id="A0A7W7RGU8"/>
<keyword evidence="1" id="KW-0732">Signal</keyword>
<accession>A0A7W7RGU8</accession>
<name>A0A7W7RGU8_9ACTN</name>
<sequence length="48" mass="5161">MTRRRKKTRPHSRQSYRRGTCFLALGTATCTVAMAGGASPSSSFASPN</sequence>
<gene>
    <name evidence="2" type="ORF">F4561_002547</name>
</gene>
<dbReference type="Proteomes" id="UP000523007">
    <property type="component" value="Unassembled WGS sequence"/>
</dbReference>
<feature type="chain" id="PRO_5030617490" evidence="1">
    <location>
        <begin position="36"/>
        <end position="48"/>
    </location>
</feature>
<protein>
    <submittedName>
        <fullName evidence="2">Uncharacterized protein</fullName>
    </submittedName>
</protein>
<evidence type="ECO:0000256" key="1">
    <source>
        <dbReference type="SAM" id="SignalP"/>
    </source>
</evidence>